<protein>
    <submittedName>
        <fullName evidence="1">Uncharacterized protein</fullName>
    </submittedName>
</protein>
<dbReference type="EMBL" id="JAMQOQ010000005">
    <property type="protein sequence ID" value="MDS0295841.1"/>
    <property type="molecule type" value="Genomic_DNA"/>
</dbReference>
<reference evidence="1 2" key="1">
    <citation type="submission" date="2022-06" db="EMBL/GenBank/DDBJ databases">
        <title>Halogeometricum sp. a new haloarchaeum isolate from saline soil.</title>
        <authorList>
            <person name="Strakova D."/>
            <person name="Galisteo C."/>
            <person name="Sanchez-Porro C."/>
            <person name="Ventosa A."/>
        </authorList>
    </citation>
    <scope>NUCLEOTIDE SEQUENCE [LARGE SCALE GENOMIC DNA]</scope>
    <source>
        <strain evidence="2">S3BR25-2</strain>
    </source>
</reference>
<sequence length="96" mass="10756">MTASAHNYPTPLDLSLEELWVVHAALLSDAERTVDDGDDPQQALSLLARLEDDDTFERDELAFFARVLRDYADGRAPSRDRRPARSVIDDIETALA</sequence>
<comment type="caution">
    <text evidence="1">The sequence shown here is derived from an EMBL/GenBank/DDBJ whole genome shotgun (WGS) entry which is preliminary data.</text>
</comment>
<dbReference type="Proteomes" id="UP001254813">
    <property type="component" value="Unassembled WGS sequence"/>
</dbReference>
<dbReference type="InterPro" id="IPR057175">
    <property type="entry name" value="DUF7853"/>
</dbReference>
<keyword evidence="2" id="KW-1185">Reference proteome</keyword>
<name>A0ABU2G4X1_9EURY</name>
<organism evidence="1 2">
    <name type="scientific">Halogeometricum luteum</name>
    <dbReference type="NCBI Taxonomy" id="2950537"/>
    <lineage>
        <taxon>Archaea</taxon>
        <taxon>Methanobacteriati</taxon>
        <taxon>Methanobacteriota</taxon>
        <taxon>Stenosarchaea group</taxon>
        <taxon>Halobacteria</taxon>
        <taxon>Halobacteriales</taxon>
        <taxon>Haloferacaceae</taxon>
        <taxon>Halogeometricum</taxon>
    </lineage>
</organism>
<gene>
    <name evidence="1" type="ORF">NDI79_16840</name>
</gene>
<dbReference type="RefSeq" id="WP_310929811.1">
    <property type="nucleotide sequence ID" value="NZ_JAMQOQ010000005.1"/>
</dbReference>
<accession>A0ABU2G4X1</accession>
<dbReference type="Pfam" id="PF25251">
    <property type="entry name" value="DUF7853"/>
    <property type="match status" value="1"/>
</dbReference>
<proteinExistence type="predicted"/>
<evidence type="ECO:0000313" key="2">
    <source>
        <dbReference type="Proteomes" id="UP001254813"/>
    </source>
</evidence>
<evidence type="ECO:0000313" key="1">
    <source>
        <dbReference type="EMBL" id="MDS0295841.1"/>
    </source>
</evidence>